<dbReference type="AlphaFoldDB" id="A0A5C6W5J9"/>
<dbReference type="EMBL" id="VOQF01000001">
    <property type="protein sequence ID" value="TXC93247.1"/>
    <property type="molecule type" value="Genomic_DNA"/>
</dbReference>
<keyword evidence="2" id="KW-1185">Reference proteome</keyword>
<organism evidence="1 2">
    <name type="scientific">Metabacillus litoralis</name>
    <dbReference type="NCBI Taxonomy" id="152268"/>
    <lineage>
        <taxon>Bacteria</taxon>
        <taxon>Bacillati</taxon>
        <taxon>Bacillota</taxon>
        <taxon>Bacilli</taxon>
        <taxon>Bacillales</taxon>
        <taxon>Bacillaceae</taxon>
        <taxon>Metabacillus</taxon>
    </lineage>
</organism>
<reference evidence="1 2" key="1">
    <citation type="journal article" date="2005" name="Int. J. Syst. Evol. Microbiol.">
        <title>Bacillus litoralis sp. nov., isolated from a tidal flat of the Yellow Sea in Korea.</title>
        <authorList>
            <person name="Yoon J.H."/>
            <person name="Oh T.K."/>
        </authorList>
    </citation>
    <scope>NUCLEOTIDE SEQUENCE [LARGE SCALE GENOMIC DNA]</scope>
    <source>
        <strain evidence="1 2">SW-211</strain>
    </source>
</reference>
<dbReference type="Gene3D" id="1.20.120.440">
    <property type="entry name" value="YppE-like"/>
    <property type="match status" value="1"/>
</dbReference>
<dbReference type="InterPro" id="IPR014913">
    <property type="entry name" value="YppE-like"/>
</dbReference>
<evidence type="ECO:0000313" key="1">
    <source>
        <dbReference type="EMBL" id="TXC93247.1"/>
    </source>
</evidence>
<dbReference type="InterPro" id="IPR023351">
    <property type="entry name" value="YppE-like_sf"/>
</dbReference>
<accession>A0A5C6W5J9</accession>
<dbReference type="Proteomes" id="UP000321363">
    <property type="component" value="Unassembled WGS sequence"/>
</dbReference>
<dbReference type="Pfam" id="PF08807">
    <property type="entry name" value="DUF1798"/>
    <property type="match status" value="1"/>
</dbReference>
<comment type="caution">
    <text evidence="1">The sequence shown here is derived from an EMBL/GenBank/DDBJ whole genome shotgun (WGS) entry which is preliminary data.</text>
</comment>
<evidence type="ECO:0000313" key="2">
    <source>
        <dbReference type="Proteomes" id="UP000321363"/>
    </source>
</evidence>
<sequence>MIRVEVSNMNLIMSSRELFLILDDCKKRFESINQKPEKTEELFYQDVKPMFELALDKVQMWKPLAEEWVKMNKPKYIHSAQIDSTIDNIEQIVLQSFYKDINKQRFHNLYNSVEYVLSSILSEIECSQ</sequence>
<proteinExistence type="predicted"/>
<gene>
    <name evidence="1" type="ORF">FS935_03380</name>
</gene>
<protein>
    <submittedName>
        <fullName evidence="1">DUF1798 family protein</fullName>
    </submittedName>
</protein>
<dbReference type="SUPFAM" id="SSF140415">
    <property type="entry name" value="YppE-like"/>
    <property type="match status" value="1"/>
</dbReference>
<name>A0A5C6W5J9_9BACI</name>